<dbReference type="EMBL" id="LXQA010518015">
    <property type="protein sequence ID" value="MCI56772.1"/>
    <property type="molecule type" value="Genomic_DNA"/>
</dbReference>
<feature type="transmembrane region" description="Helical" evidence="1">
    <location>
        <begin position="18"/>
        <end position="37"/>
    </location>
</feature>
<name>A0A392T7K9_9FABA</name>
<reference evidence="2 3" key="1">
    <citation type="journal article" date="2018" name="Front. Plant Sci.">
        <title>Red Clover (Trifolium pratense) and Zigzag Clover (T. medium) - A Picture of Genomic Similarities and Differences.</title>
        <authorList>
            <person name="Dluhosova J."/>
            <person name="Istvanek J."/>
            <person name="Nedelnik J."/>
            <person name="Repkova J."/>
        </authorList>
    </citation>
    <scope>NUCLEOTIDE SEQUENCE [LARGE SCALE GENOMIC DNA]</scope>
    <source>
        <strain evidence="3">cv. 10/8</strain>
        <tissue evidence="2">Leaf</tissue>
    </source>
</reference>
<dbReference type="AlphaFoldDB" id="A0A392T7K9"/>
<feature type="non-terminal residue" evidence="2">
    <location>
        <position position="1"/>
    </location>
</feature>
<evidence type="ECO:0000313" key="3">
    <source>
        <dbReference type="Proteomes" id="UP000265520"/>
    </source>
</evidence>
<evidence type="ECO:0000313" key="2">
    <source>
        <dbReference type="EMBL" id="MCI56772.1"/>
    </source>
</evidence>
<keyword evidence="1" id="KW-1133">Transmembrane helix</keyword>
<keyword evidence="1" id="KW-0472">Membrane</keyword>
<accession>A0A392T7K9</accession>
<evidence type="ECO:0000256" key="1">
    <source>
        <dbReference type="SAM" id="Phobius"/>
    </source>
</evidence>
<keyword evidence="1" id="KW-0812">Transmembrane</keyword>
<sequence>WDIWLCFIIWFSINPFRVVFVAIGVWVVTTAAGLVSVPDLLL</sequence>
<comment type="caution">
    <text evidence="2">The sequence shown here is derived from an EMBL/GenBank/DDBJ whole genome shotgun (WGS) entry which is preliminary data.</text>
</comment>
<proteinExistence type="predicted"/>
<dbReference type="Proteomes" id="UP000265520">
    <property type="component" value="Unassembled WGS sequence"/>
</dbReference>
<protein>
    <submittedName>
        <fullName evidence="2">Uncharacterized protein</fullName>
    </submittedName>
</protein>
<organism evidence="2 3">
    <name type="scientific">Trifolium medium</name>
    <dbReference type="NCBI Taxonomy" id="97028"/>
    <lineage>
        <taxon>Eukaryota</taxon>
        <taxon>Viridiplantae</taxon>
        <taxon>Streptophyta</taxon>
        <taxon>Embryophyta</taxon>
        <taxon>Tracheophyta</taxon>
        <taxon>Spermatophyta</taxon>
        <taxon>Magnoliopsida</taxon>
        <taxon>eudicotyledons</taxon>
        <taxon>Gunneridae</taxon>
        <taxon>Pentapetalae</taxon>
        <taxon>rosids</taxon>
        <taxon>fabids</taxon>
        <taxon>Fabales</taxon>
        <taxon>Fabaceae</taxon>
        <taxon>Papilionoideae</taxon>
        <taxon>50 kb inversion clade</taxon>
        <taxon>NPAAA clade</taxon>
        <taxon>Hologalegina</taxon>
        <taxon>IRL clade</taxon>
        <taxon>Trifolieae</taxon>
        <taxon>Trifolium</taxon>
    </lineage>
</organism>
<keyword evidence="3" id="KW-1185">Reference proteome</keyword>